<keyword evidence="1" id="KW-0175">Coiled coil</keyword>
<feature type="region of interest" description="Disordered" evidence="2">
    <location>
        <begin position="1"/>
        <end position="39"/>
    </location>
</feature>
<dbReference type="Gene3D" id="2.30.30.190">
    <property type="entry name" value="CAP Gly-rich-like domain"/>
    <property type="match status" value="1"/>
</dbReference>
<feature type="region of interest" description="Disordered" evidence="2">
    <location>
        <begin position="280"/>
        <end position="305"/>
    </location>
</feature>
<dbReference type="FunFam" id="2.30.30.190:FF:000001">
    <property type="entry name" value="Putative CAP-Gly domain-containing linker protein 1"/>
    <property type="match status" value="1"/>
</dbReference>
<protein>
    <recommendedName>
        <fullName evidence="3">CAP-Gly domain-containing protein</fullName>
    </recommendedName>
</protein>
<name>G5E0R3_9PIPI</name>
<dbReference type="AlphaFoldDB" id="G5E0R3"/>
<evidence type="ECO:0000313" key="4">
    <source>
        <dbReference type="EMBL" id="AEQ16886.1"/>
    </source>
</evidence>
<dbReference type="InterPro" id="IPR036859">
    <property type="entry name" value="CAP-Gly_dom_sf"/>
</dbReference>
<dbReference type="GO" id="GO:0005634">
    <property type="term" value="C:nucleus"/>
    <property type="evidence" value="ECO:0007669"/>
    <property type="project" value="TreeGrafter"/>
</dbReference>
<dbReference type="EMBL" id="JP286977">
    <property type="protein sequence ID" value="AEQ16886.1"/>
    <property type="molecule type" value="mRNA"/>
</dbReference>
<dbReference type="PROSITE" id="PS00845">
    <property type="entry name" value="CAP_GLY_1"/>
    <property type="match status" value="1"/>
</dbReference>
<feature type="domain" description="CAP-Gly" evidence="3">
    <location>
        <begin position="65"/>
        <end position="107"/>
    </location>
</feature>
<dbReference type="SUPFAM" id="SSF74924">
    <property type="entry name" value="Cap-Gly domain"/>
    <property type="match status" value="1"/>
</dbReference>
<accession>G5E0R3</accession>
<dbReference type="GO" id="GO:0051010">
    <property type="term" value="F:microtubule plus-end binding"/>
    <property type="evidence" value="ECO:0007669"/>
    <property type="project" value="TreeGrafter"/>
</dbReference>
<dbReference type="GO" id="GO:0005938">
    <property type="term" value="C:cell cortex"/>
    <property type="evidence" value="ECO:0007669"/>
    <property type="project" value="TreeGrafter"/>
</dbReference>
<dbReference type="PANTHER" id="PTHR18916">
    <property type="entry name" value="DYNACTIN 1-RELATED MICROTUBULE-BINDING"/>
    <property type="match status" value="1"/>
</dbReference>
<dbReference type="Pfam" id="PF01302">
    <property type="entry name" value="CAP_GLY"/>
    <property type="match status" value="1"/>
</dbReference>
<feature type="compositionally biased region" description="Polar residues" evidence="2">
    <location>
        <begin position="1"/>
        <end position="37"/>
    </location>
</feature>
<proteinExistence type="evidence at transcript level"/>
<evidence type="ECO:0000256" key="2">
    <source>
        <dbReference type="SAM" id="MobiDB-lite"/>
    </source>
</evidence>
<organism evidence="4">
    <name type="scientific">Pipa carvalhoi</name>
    <name type="common">Carvalho's Surinam toad</name>
    <dbReference type="NCBI Taxonomy" id="191480"/>
    <lineage>
        <taxon>Eukaryota</taxon>
        <taxon>Metazoa</taxon>
        <taxon>Chordata</taxon>
        <taxon>Craniata</taxon>
        <taxon>Vertebrata</taxon>
        <taxon>Euteleostomi</taxon>
        <taxon>Amphibia</taxon>
        <taxon>Batrachia</taxon>
        <taxon>Anura</taxon>
        <taxon>Pipoidea</taxon>
        <taxon>Pipidae</taxon>
        <taxon>Pipinae</taxon>
        <taxon>Pipa</taxon>
    </lineage>
</organism>
<reference evidence="4" key="1">
    <citation type="submission" date="2011-09" db="EMBL/GenBank/DDBJ databases">
        <title>The odds of duplicate gene persistence after polyploidization.</title>
        <authorList>
            <person name="Chain F.J.J."/>
            <person name="Evans B.J."/>
            <person name="Dushoff J."/>
        </authorList>
    </citation>
    <scope>NUCLEOTIDE SEQUENCE</scope>
    <source>
        <tissue evidence="4">Liver</tissue>
    </source>
</reference>
<feature type="non-terminal residue" evidence="4">
    <location>
        <position position="305"/>
    </location>
</feature>
<dbReference type="PROSITE" id="PS50245">
    <property type="entry name" value="CAP_GLY_2"/>
    <property type="match status" value="1"/>
</dbReference>
<feature type="compositionally biased region" description="Polar residues" evidence="2">
    <location>
        <begin position="280"/>
        <end position="292"/>
    </location>
</feature>
<sequence length="305" mass="33925">TPLKSSTPPAKESSTPAQMSNLTRTTSESISNLSETGSIKKERELKLGDRVLVSGSKAGVIRFLGETDFAKGEWCGVELDEPLGKNDGAVAGTRYFQCQPKYGLFAPVHKVTRIGFPSTTPSKENETLKVKLNHANKENSDVIELWKSKLESAINSHQWAMEELTVSFNKGTTAENSAVIELKAKLQESNEEKELELDSVKCKLETAEEQHLIEMEDTLNKLHATEIKVKELEVLQSKCKEQSQVIDRLTEQIKSVEQTLSSLDTIQKAESEGKVEIEMIQSSGDSSTQLTKLNEELQSRERNLD</sequence>
<evidence type="ECO:0000256" key="1">
    <source>
        <dbReference type="SAM" id="Coils"/>
    </source>
</evidence>
<dbReference type="GO" id="GO:0031122">
    <property type="term" value="P:cytoplasmic microtubule organization"/>
    <property type="evidence" value="ECO:0007669"/>
    <property type="project" value="TreeGrafter"/>
</dbReference>
<dbReference type="InterPro" id="IPR000938">
    <property type="entry name" value="CAP-Gly_domain"/>
</dbReference>
<dbReference type="PANTHER" id="PTHR18916:SF44">
    <property type="entry name" value="CAP-GLY DOMAIN-CONTAINING LINKER PROTEIN 1"/>
    <property type="match status" value="1"/>
</dbReference>
<feature type="coiled-coil region" evidence="1">
    <location>
        <begin position="183"/>
        <end position="266"/>
    </location>
</feature>
<evidence type="ECO:0000259" key="3">
    <source>
        <dbReference type="PROSITE" id="PS50245"/>
    </source>
</evidence>
<dbReference type="GO" id="GO:0031116">
    <property type="term" value="P:positive regulation of microtubule polymerization"/>
    <property type="evidence" value="ECO:0007669"/>
    <property type="project" value="TreeGrafter"/>
</dbReference>
<feature type="compositionally biased region" description="Basic and acidic residues" evidence="2">
    <location>
        <begin position="293"/>
        <end position="305"/>
    </location>
</feature>
<feature type="non-terminal residue" evidence="4">
    <location>
        <position position="1"/>
    </location>
</feature>
<dbReference type="GO" id="GO:0035371">
    <property type="term" value="C:microtubule plus-end"/>
    <property type="evidence" value="ECO:0007669"/>
    <property type="project" value="TreeGrafter"/>
</dbReference>
<dbReference type="SMART" id="SM01052">
    <property type="entry name" value="CAP_GLY"/>
    <property type="match status" value="1"/>
</dbReference>